<protein>
    <submittedName>
        <fullName evidence="3">Amidohydrolase</fullName>
    </submittedName>
</protein>
<keyword evidence="4" id="KW-1185">Reference proteome</keyword>
<accession>A0ABX1RT87</accession>
<keyword evidence="1" id="KW-0456">Lyase</keyword>
<dbReference type="InterPro" id="IPR032466">
    <property type="entry name" value="Metal_Hydrolase"/>
</dbReference>
<dbReference type="Gene3D" id="3.20.20.140">
    <property type="entry name" value="Metal-dependent hydrolases"/>
    <property type="match status" value="1"/>
</dbReference>
<dbReference type="Proteomes" id="UP001296706">
    <property type="component" value="Unassembled WGS sequence"/>
</dbReference>
<dbReference type="InterPro" id="IPR006680">
    <property type="entry name" value="Amidohydro-rel"/>
</dbReference>
<dbReference type="InterPro" id="IPR032465">
    <property type="entry name" value="ACMSD"/>
</dbReference>
<evidence type="ECO:0000259" key="2">
    <source>
        <dbReference type="Pfam" id="PF04909"/>
    </source>
</evidence>
<proteinExistence type="predicted"/>
<feature type="domain" description="Amidohydrolase-related" evidence="2">
    <location>
        <begin position="3"/>
        <end position="312"/>
    </location>
</feature>
<dbReference type="Pfam" id="PF04909">
    <property type="entry name" value="Amidohydro_2"/>
    <property type="match status" value="1"/>
</dbReference>
<dbReference type="PANTHER" id="PTHR21240">
    <property type="entry name" value="2-AMINO-3-CARBOXYLMUCONATE-6-SEMIALDEHYDE DECARBOXYLASE"/>
    <property type="match status" value="1"/>
</dbReference>
<gene>
    <name evidence="3" type="ORF">HF577_36330</name>
</gene>
<reference evidence="3 4" key="1">
    <citation type="submission" date="2020-04" db="EMBL/GenBank/DDBJ databases">
        <authorList>
            <person name="Klaysubun C."/>
            <person name="Duangmal K."/>
            <person name="Lipun K."/>
        </authorList>
    </citation>
    <scope>NUCLEOTIDE SEQUENCE [LARGE SCALE GENOMIC DNA]</scope>
    <source>
        <strain evidence="3 4">JCM 11839</strain>
    </source>
</reference>
<comment type="caution">
    <text evidence="3">The sequence shown here is derived from an EMBL/GenBank/DDBJ whole genome shotgun (WGS) entry which is preliminary data.</text>
</comment>
<organism evidence="3 4">
    <name type="scientific">Pseudonocardia xinjiangensis</name>
    <dbReference type="NCBI Taxonomy" id="75289"/>
    <lineage>
        <taxon>Bacteria</taxon>
        <taxon>Bacillati</taxon>
        <taxon>Actinomycetota</taxon>
        <taxon>Actinomycetes</taxon>
        <taxon>Pseudonocardiales</taxon>
        <taxon>Pseudonocardiaceae</taxon>
        <taxon>Pseudonocardia</taxon>
    </lineage>
</organism>
<dbReference type="SUPFAM" id="SSF51556">
    <property type="entry name" value="Metallo-dependent hydrolases"/>
    <property type="match status" value="1"/>
</dbReference>
<evidence type="ECO:0000256" key="1">
    <source>
        <dbReference type="ARBA" id="ARBA00023239"/>
    </source>
</evidence>
<dbReference type="PANTHER" id="PTHR21240:SF28">
    <property type="entry name" value="ISO-OROTATE DECARBOXYLASE (EUROFUNG)"/>
    <property type="match status" value="1"/>
</dbReference>
<evidence type="ECO:0000313" key="3">
    <source>
        <dbReference type="EMBL" id="NMH82540.1"/>
    </source>
</evidence>
<dbReference type="EMBL" id="JAAXKY010000252">
    <property type="protein sequence ID" value="NMH82540.1"/>
    <property type="molecule type" value="Genomic_DNA"/>
</dbReference>
<evidence type="ECO:0000313" key="4">
    <source>
        <dbReference type="Proteomes" id="UP001296706"/>
    </source>
</evidence>
<name>A0ABX1RT87_9PSEU</name>
<sequence>MRIDMHAHYFPTEYLDKLEACGSGFTAIARGLGAGDDPGEIDKRLALMDAAGVDMQLLSATPQLPVFDRPGDAIDSAKLANDLYADLISRYPRRFAGLATTPLPHGEAAAEELSRAMDELGLHGASIGTEVAYRTLGDRSFEPLWSELDRRNAILYIHASGQDAASPLIADHGLRWVVGAPFEDTIGLLHLMAAGVVRRHPNIKFLVAHLGGPLPFLAQRIDDNRPYWQEGFPERPTQAWRKMWWDAANFHGPALRCAVDTFGADRIVLGSDFPYVQGDLYLRARTYIEEAGLSATSVEGILERNAAALLGL</sequence>